<comment type="caution">
    <text evidence="1">The sequence shown here is derived from an EMBL/GenBank/DDBJ whole genome shotgun (WGS) entry which is preliminary data.</text>
</comment>
<protein>
    <submittedName>
        <fullName evidence="1">Uncharacterized protein</fullName>
    </submittedName>
</protein>
<dbReference type="AlphaFoldDB" id="A0A0L0P882"/>
<evidence type="ECO:0000313" key="2">
    <source>
        <dbReference type="Proteomes" id="UP000037122"/>
    </source>
</evidence>
<reference evidence="2" key="1">
    <citation type="journal article" date="2015" name="BMC Genomics">
        <title>Draft genome of a commonly misdiagnosed multidrug resistant pathogen Candida auris.</title>
        <authorList>
            <person name="Chatterjee S."/>
            <person name="Alampalli S.V."/>
            <person name="Nageshan R.K."/>
            <person name="Chettiar S.T."/>
            <person name="Joshi S."/>
            <person name="Tatu U.S."/>
        </authorList>
    </citation>
    <scope>NUCLEOTIDE SEQUENCE [LARGE SCALE GENOMIC DNA]</scope>
    <source>
        <strain evidence="2">6684</strain>
    </source>
</reference>
<dbReference type="VEuPathDB" id="FungiDB:QG37_00372"/>
<dbReference type="EMBL" id="LGST01000003">
    <property type="protein sequence ID" value="KNE02562.1"/>
    <property type="molecule type" value="Genomic_DNA"/>
</dbReference>
<accession>A0A0L0P882</accession>
<evidence type="ECO:0000313" key="1">
    <source>
        <dbReference type="EMBL" id="KNE02562.1"/>
    </source>
</evidence>
<proteinExistence type="predicted"/>
<name>A0A0L0P882_CANAR</name>
<dbReference type="Proteomes" id="UP000037122">
    <property type="component" value="Unassembled WGS sequence"/>
</dbReference>
<organism evidence="1 2">
    <name type="scientific">Candidozyma auris</name>
    <name type="common">Yeast</name>
    <name type="synonym">Candida auris</name>
    <dbReference type="NCBI Taxonomy" id="498019"/>
    <lineage>
        <taxon>Eukaryota</taxon>
        <taxon>Fungi</taxon>
        <taxon>Dikarya</taxon>
        <taxon>Ascomycota</taxon>
        <taxon>Saccharomycotina</taxon>
        <taxon>Pichiomycetes</taxon>
        <taxon>Metschnikowiaceae</taxon>
        <taxon>Candidozyma</taxon>
    </lineage>
</organism>
<sequence length="80" mass="9234">MCWQEEAFVVQRRKMKVKKKKKKTFTRPVAFQNEPSGCSSKLAEKVRGEIFDFVSFPESYIILQVCSDGTTRWLLQGSGI</sequence>
<gene>
    <name evidence="1" type="ORF">QG37_00372</name>
</gene>